<dbReference type="Proteomes" id="UP000076761">
    <property type="component" value="Unassembled WGS sequence"/>
</dbReference>
<feature type="transmembrane region" description="Helical" evidence="7">
    <location>
        <begin position="24"/>
        <end position="45"/>
    </location>
</feature>
<dbReference type="InterPro" id="IPR001128">
    <property type="entry name" value="Cyt_P450"/>
</dbReference>
<reference evidence="8 9" key="1">
    <citation type="journal article" date="2016" name="Mol. Biol. Evol.">
        <title>Comparative Genomics of Early-Diverging Mushroom-Forming Fungi Provides Insights into the Origins of Lignocellulose Decay Capabilities.</title>
        <authorList>
            <person name="Nagy L.G."/>
            <person name="Riley R."/>
            <person name="Tritt A."/>
            <person name="Adam C."/>
            <person name="Daum C."/>
            <person name="Floudas D."/>
            <person name="Sun H."/>
            <person name="Yadav J.S."/>
            <person name="Pangilinan J."/>
            <person name="Larsson K.H."/>
            <person name="Matsuura K."/>
            <person name="Barry K."/>
            <person name="Labutti K."/>
            <person name="Kuo R."/>
            <person name="Ohm R.A."/>
            <person name="Bhattacharya S.S."/>
            <person name="Shirouzu T."/>
            <person name="Yoshinaga Y."/>
            <person name="Martin F.M."/>
            <person name="Grigoriev I.V."/>
            <person name="Hibbett D.S."/>
        </authorList>
    </citation>
    <scope>NUCLEOTIDE SEQUENCE [LARGE SCALE GENOMIC DNA]</scope>
    <source>
        <strain evidence="8 9">HHB14362 ss-1</strain>
    </source>
</reference>
<keyword evidence="6" id="KW-0503">Monooxygenase</keyword>
<evidence type="ECO:0000256" key="7">
    <source>
        <dbReference type="SAM" id="Phobius"/>
    </source>
</evidence>
<dbReference type="AlphaFoldDB" id="A0A165U1Y2"/>
<name>A0A165U1Y2_9AGAM</name>
<organism evidence="8 9">
    <name type="scientific">Neolentinus lepideus HHB14362 ss-1</name>
    <dbReference type="NCBI Taxonomy" id="1314782"/>
    <lineage>
        <taxon>Eukaryota</taxon>
        <taxon>Fungi</taxon>
        <taxon>Dikarya</taxon>
        <taxon>Basidiomycota</taxon>
        <taxon>Agaricomycotina</taxon>
        <taxon>Agaricomycetes</taxon>
        <taxon>Gloeophyllales</taxon>
        <taxon>Gloeophyllaceae</taxon>
        <taxon>Neolentinus</taxon>
    </lineage>
</organism>
<evidence type="ECO:0000256" key="4">
    <source>
        <dbReference type="ARBA" id="ARBA00023002"/>
    </source>
</evidence>
<dbReference type="GO" id="GO:0004497">
    <property type="term" value="F:monooxygenase activity"/>
    <property type="evidence" value="ECO:0007669"/>
    <property type="project" value="UniProtKB-KW"/>
</dbReference>
<keyword evidence="7" id="KW-0472">Membrane</keyword>
<dbReference type="OrthoDB" id="1844152at2759"/>
<dbReference type="InParanoid" id="A0A165U1Y2"/>
<evidence type="ECO:0000256" key="3">
    <source>
        <dbReference type="ARBA" id="ARBA00022723"/>
    </source>
</evidence>
<keyword evidence="3" id="KW-0479">Metal-binding</keyword>
<dbReference type="CDD" id="cd11041">
    <property type="entry name" value="CYP503A1-like"/>
    <property type="match status" value="1"/>
</dbReference>
<dbReference type="SUPFAM" id="SSF48264">
    <property type="entry name" value="Cytochrome P450"/>
    <property type="match status" value="1"/>
</dbReference>
<dbReference type="Gene3D" id="1.10.630.10">
    <property type="entry name" value="Cytochrome P450"/>
    <property type="match status" value="1"/>
</dbReference>
<proteinExistence type="inferred from homology"/>
<keyword evidence="4" id="KW-0560">Oxidoreductase</keyword>
<dbReference type="GO" id="GO:0020037">
    <property type="term" value="F:heme binding"/>
    <property type="evidence" value="ECO:0007669"/>
    <property type="project" value="InterPro"/>
</dbReference>
<protein>
    <submittedName>
        <fullName evidence="8">Cytochrome P450</fullName>
    </submittedName>
</protein>
<evidence type="ECO:0000256" key="5">
    <source>
        <dbReference type="ARBA" id="ARBA00023004"/>
    </source>
</evidence>
<evidence type="ECO:0000256" key="6">
    <source>
        <dbReference type="ARBA" id="ARBA00023033"/>
    </source>
</evidence>
<evidence type="ECO:0000313" key="9">
    <source>
        <dbReference type="Proteomes" id="UP000076761"/>
    </source>
</evidence>
<sequence>MITSLSHIVLSKASSLWRTLSSDYVLAVSLIVNLSIVLHVVSILLSKTGAQPFGYPHWLGPYYGGFRFFYAARSMSAEGYRKFKSGGVYKLPRWNSWLFVVTGEKLVSEIHNLPDDTLSMLDSAYEELQIKYTMGESIHFDPYHVAVLKNKLRRNLDELVAETTEEVILAFEDLIGKQCDDTWRELDVVQPLVKTMCRTFNRIIVGPTLCRNEEYLDLASKNALERFVTGLFINVFPLFVRPYAVGRLVTQLPRTVSAAMKYYVPLISARAAAISKYGKSWEDKPSDVLSWLMDTAKGPQQSSEDLTVRLLATNGASTHTSSMSFTQALINIAMHPEYVDMLRKEAQDNVDSFGLTKAALDQLGKMDSFLKESMRVNGLGSATHTRRACKTFALSDGTIVPEGSYVSAALDIHFDEAYYPNPESFDGLRFYKGSESSANNDDGFAVPNLHYLPWGYGKHAWAGRFLVSYVMKALMAHILLSYDVRMGGNGKRPRDVWWGYMCSHSRRIKMQIKRRKAAVALSE</sequence>
<keyword evidence="7" id="KW-1133">Transmembrane helix</keyword>
<gene>
    <name evidence="8" type="ORF">NEOLEDRAFT_1130488</name>
</gene>
<dbReference type="STRING" id="1314782.A0A165U1Y2"/>
<dbReference type="Pfam" id="PF00067">
    <property type="entry name" value="p450"/>
    <property type="match status" value="1"/>
</dbReference>
<comment type="cofactor">
    <cofactor evidence="1">
        <name>heme</name>
        <dbReference type="ChEBI" id="CHEBI:30413"/>
    </cofactor>
</comment>
<dbReference type="EMBL" id="KV425561">
    <property type="protein sequence ID" value="KZT27519.1"/>
    <property type="molecule type" value="Genomic_DNA"/>
</dbReference>
<dbReference type="GO" id="GO:0016705">
    <property type="term" value="F:oxidoreductase activity, acting on paired donors, with incorporation or reduction of molecular oxygen"/>
    <property type="evidence" value="ECO:0007669"/>
    <property type="project" value="InterPro"/>
</dbReference>
<keyword evidence="5" id="KW-0408">Iron</keyword>
<dbReference type="PANTHER" id="PTHR46206:SF1">
    <property type="entry name" value="P450, PUTATIVE (EUROFUNG)-RELATED"/>
    <property type="match status" value="1"/>
</dbReference>
<evidence type="ECO:0000256" key="2">
    <source>
        <dbReference type="ARBA" id="ARBA00010617"/>
    </source>
</evidence>
<evidence type="ECO:0000313" key="8">
    <source>
        <dbReference type="EMBL" id="KZT27519.1"/>
    </source>
</evidence>
<accession>A0A165U1Y2</accession>
<comment type="similarity">
    <text evidence="2">Belongs to the cytochrome P450 family.</text>
</comment>
<dbReference type="PANTHER" id="PTHR46206">
    <property type="entry name" value="CYTOCHROME P450"/>
    <property type="match status" value="1"/>
</dbReference>
<evidence type="ECO:0000256" key="1">
    <source>
        <dbReference type="ARBA" id="ARBA00001971"/>
    </source>
</evidence>
<dbReference type="GO" id="GO:0005506">
    <property type="term" value="F:iron ion binding"/>
    <property type="evidence" value="ECO:0007669"/>
    <property type="project" value="InterPro"/>
</dbReference>
<keyword evidence="7" id="KW-0812">Transmembrane</keyword>
<keyword evidence="9" id="KW-1185">Reference proteome</keyword>
<dbReference type="InterPro" id="IPR036396">
    <property type="entry name" value="Cyt_P450_sf"/>
</dbReference>